<evidence type="ECO:0000256" key="10">
    <source>
        <dbReference type="SAM" id="MobiDB-lite"/>
    </source>
</evidence>
<evidence type="ECO:0000256" key="4">
    <source>
        <dbReference type="ARBA" id="ARBA00022771"/>
    </source>
</evidence>
<evidence type="ECO:0000256" key="9">
    <source>
        <dbReference type="ARBA" id="ARBA00023242"/>
    </source>
</evidence>
<keyword evidence="7" id="KW-0238">DNA-binding</keyword>
<feature type="compositionally biased region" description="Basic and acidic residues" evidence="10">
    <location>
        <begin position="419"/>
        <end position="430"/>
    </location>
</feature>
<dbReference type="EMBL" id="PNBA02000003">
    <property type="protein sequence ID" value="KAG6431613.1"/>
    <property type="molecule type" value="Genomic_DNA"/>
</dbReference>
<reference evidence="12" key="2">
    <citation type="submission" date="2020-08" db="EMBL/GenBank/DDBJ databases">
        <title>Plant Genome Project.</title>
        <authorList>
            <person name="Zhang R.-G."/>
        </authorList>
    </citation>
    <scope>NUCLEOTIDE SEQUENCE</scope>
    <source>
        <strain evidence="12">Huo1</strain>
        <tissue evidence="12">Leaf</tissue>
    </source>
</reference>
<evidence type="ECO:0000256" key="8">
    <source>
        <dbReference type="ARBA" id="ARBA00023163"/>
    </source>
</evidence>
<comment type="subcellular location">
    <subcellularLocation>
        <location evidence="1">Nucleus</location>
        <location evidence="1">Nucleolus</location>
    </subcellularLocation>
</comment>
<dbReference type="OrthoDB" id="10069252at2759"/>
<dbReference type="PANTHER" id="PTHR31576:SF2">
    <property type="entry name" value="TATA BOX-BINDING PROTEIN-ASSOCIATED FACTOR RNA POLYMERASE I SUBUNIT B"/>
    <property type="match status" value="1"/>
</dbReference>
<evidence type="ECO:0000256" key="6">
    <source>
        <dbReference type="ARBA" id="ARBA00023015"/>
    </source>
</evidence>
<dbReference type="GO" id="GO:0008270">
    <property type="term" value="F:zinc ion binding"/>
    <property type="evidence" value="ECO:0007669"/>
    <property type="project" value="UniProtKB-KW"/>
</dbReference>
<sequence>MARRVAGICDVCQSDAGFTKENDGFFYCVDCSSQAEDIRDAGIDEEGVFSQYTPRFSRARPSRAPAAATEPVSQVKSAMSQHLDRSHFVDNMEEDINEPNEPRDFATSLKNYSLDDYYTDIRSRYLKGLQLMMQLQSQALVEKFGVSPLIVGLVGPLWFRYLASTKVLADGWADRAVQDSETQVQGEEDEFKPSLNKPWEEPVNIYGKRLAYVWYKSLKIALPIPCSLAISLLVCHLAREPILPTDILKWAHEGKLPYISAYIAIEKQLGSCTQTCPITARRMFRPVVVMSSQKLEAMAAGIALKIGLKLPPVNFYSIASRYLRKLSLPTEKLLPSACHIYEWSMPSELYLSANEARIPTRAYVMSILIIAIRKLFDINGYGVWESSLSNPCSSSSRVKNGDNESRSHLNETETADDVSSSHDVKTSGTKDRDLSAMEILQIIDAKYYELSNNTYEYSLDLATYLQYCKDVVFSRPSFEDVEDEKLIDELWAFYQNNKGAQTPDENEKSSDDPKKKEDEARNRGSQSRCSTSRKSGDSDSGDDCSKCSTDRVNCCHREQDSACSSRIPKGSAKEKALRLLKLDMEENHFCYRPPRNIIRSRGYVHYSRKRQGVLIYAVHADYYLLVRCCAKVAEVETRIMHTAVLRIERRLSWLENRIDRSLFSHSNPGSGCEFCEGGVKDAGNDTDDSNIS</sequence>
<comment type="caution">
    <text evidence="12">The sequence shown here is derived from an EMBL/GenBank/DDBJ whole genome shotgun (WGS) entry which is preliminary data.</text>
</comment>
<evidence type="ECO:0000256" key="3">
    <source>
        <dbReference type="ARBA" id="ARBA00022723"/>
    </source>
</evidence>
<comment type="similarity">
    <text evidence="2">Belongs to the RRN7/TAF1B family.</text>
</comment>
<reference evidence="12" key="1">
    <citation type="submission" date="2018-01" db="EMBL/GenBank/DDBJ databases">
        <authorList>
            <person name="Mao J.F."/>
        </authorList>
    </citation>
    <scope>NUCLEOTIDE SEQUENCE</scope>
    <source>
        <strain evidence="12">Huo1</strain>
        <tissue evidence="12">Leaf</tissue>
    </source>
</reference>
<dbReference type="Pfam" id="PF20644">
    <property type="entry name" value="Rrn7_cyclin_N"/>
    <property type="match status" value="1"/>
</dbReference>
<evidence type="ECO:0000313" key="12">
    <source>
        <dbReference type="EMBL" id="KAG6431613.1"/>
    </source>
</evidence>
<gene>
    <name evidence="12" type="ORF">SASPL_109692</name>
</gene>
<keyword evidence="4" id="KW-0863">Zinc-finger</keyword>
<dbReference type="GO" id="GO:0042790">
    <property type="term" value="P:nucleolar large rRNA transcription by RNA polymerase I"/>
    <property type="evidence" value="ECO:0007669"/>
    <property type="project" value="TreeGrafter"/>
</dbReference>
<dbReference type="AlphaFoldDB" id="A0A8X8YL51"/>
<evidence type="ECO:0000256" key="7">
    <source>
        <dbReference type="ARBA" id="ARBA00023125"/>
    </source>
</evidence>
<dbReference type="InterPro" id="IPR048540">
    <property type="entry name" value="Rrn7_cyclin_N"/>
</dbReference>
<evidence type="ECO:0000313" key="13">
    <source>
        <dbReference type="Proteomes" id="UP000298416"/>
    </source>
</evidence>
<dbReference type="GO" id="GO:0001164">
    <property type="term" value="F:RNA polymerase I core promoter sequence-specific DNA binding"/>
    <property type="evidence" value="ECO:0007669"/>
    <property type="project" value="InterPro"/>
</dbReference>
<keyword evidence="9" id="KW-0539">Nucleus</keyword>
<keyword evidence="6" id="KW-0805">Transcription regulation</keyword>
<evidence type="ECO:0000256" key="2">
    <source>
        <dbReference type="ARBA" id="ARBA00006899"/>
    </source>
</evidence>
<dbReference type="PANTHER" id="PTHR31576">
    <property type="entry name" value="TATA BOX-BINDING PROTEIN-ASSOCIATED FACTOR RNA POLYMERASE I SUBUNIT B"/>
    <property type="match status" value="1"/>
</dbReference>
<dbReference type="GO" id="GO:0070860">
    <property type="term" value="C:RNA polymerase I core factor complex"/>
    <property type="evidence" value="ECO:0007669"/>
    <property type="project" value="InterPro"/>
</dbReference>
<keyword evidence="13" id="KW-1185">Reference proteome</keyword>
<feature type="region of interest" description="Disordered" evidence="10">
    <location>
        <begin position="497"/>
        <end position="544"/>
    </location>
</feature>
<dbReference type="Proteomes" id="UP000298416">
    <property type="component" value="Unassembled WGS sequence"/>
</dbReference>
<evidence type="ECO:0000256" key="1">
    <source>
        <dbReference type="ARBA" id="ARBA00004604"/>
    </source>
</evidence>
<keyword evidence="3" id="KW-0479">Metal-binding</keyword>
<name>A0A8X8YL51_SALSN</name>
<feature type="compositionally biased region" description="Basic and acidic residues" evidence="10">
    <location>
        <begin position="505"/>
        <end position="522"/>
    </location>
</feature>
<organism evidence="12">
    <name type="scientific">Salvia splendens</name>
    <name type="common">Scarlet sage</name>
    <dbReference type="NCBI Taxonomy" id="180675"/>
    <lineage>
        <taxon>Eukaryota</taxon>
        <taxon>Viridiplantae</taxon>
        <taxon>Streptophyta</taxon>
        <taxon>Embryophyta</taxon>
        <taxon>Tracheophyta</taxon>
        <taxon>Spermatophyta</taxon>
        <taxon>Magnoliopsida</taxon>
        <taxon>eudicotyledons</taxon>
        <taxon>Gunneridae</taxon>
        <taxon>Pentapetalae</taxon>
        <taxon>asterids</taxon>
        <taxon>lamiids</taxon>
        <taxon>Lamiales</taxon>
        <taxon>Lamiaceae</taxon>
        <taxon>Nepetoideae</taxon>
        <taxon>Mentheae</taxon>
        <taxon>Salviinae</taxon>
        <taxon>Salvia</taxon>
        <taxon>Salvia subgen. Calosphace</taxon>
        <taxon>core Calosphace</taxon>
    </lineage>
</organism>
<accession>A0A8X8YL51</accession>
<evidence type="ECO:0000256" key="5">
    <source>
        <dbReference type="ARBA" id="ARBA00022833"/>
    </source>
</evidence>
<proteinExistence type="inferred from homology"/>
<dbReference type="InterPro" id="IPR033599">
    <property type="entry name" value="TAF1B/Rrn7"/>
</dbReference>
<keyword evidence="5" id="KW-0862">Zinc</keyword>
<feature type="compositionally biased region" description="Basic and acidic residues" evidence="10">
    <location>
        <begin position="399"/>
        <end position="411"/>
    </location>
</feature>
<keyword evidence="8" id="KW-0804">Transcription</keyword>
<evidence type="ECO:0000259" key="11">
    <source>
        <dbReference type="Pfam" id="PF20644"/>
    </source>
</evidence>
<protein>
    <recommendedName>
        <fullName evidence="11">Rrn7/TAF1B N-terminal cyclin domain-containing protein</fullName>
    </recommendedName>
</protein>
<feature type="domain" description="Rrn7/TAF1B N-terminal cyclin" evidence="11">
    <location>
        <begin position="129"/>
        <end position="263"/>
    </location>
</feature>
<feature type="region of interest" description="Disordered" evidence="10">
    <location>
        <begin position="388"/>
        <end position="430"/>
    </location>
</feature>